<gene>
    <name evidence="2" type="ORF">Q31a_56460</name>
</gene>
<accession>A0A518GFC2</accession>
<keyword evidence="1" id="KW-0812">Transmembrane</keyword>
<organism evidence="2 3">
    <name type="scientific">Aureliella helgolandensis</name>
    <dbReference type="NCBI Taxonomy" id="2527968"/>
    <lineage>
        <taxon>Bacteria</taxon>
        <taxon>Pseudomonadati</taxon>
        <taxon>Planctomycetota</taxon>
        <taxon>Planctomycetia</taxon>
        <taxon>Pirellulales</taxon>
        <taxon>Pirellulaceae</taxon>
        <taxon>Aureliella</taxon>
    </lineage>
</organism>
<feature type="transmembrane region" description="Helical" evidence="1">
    <location>
        <begin position="7"/>
        <end position="24"/>
    </location>
</feature>
<feature type="transmembrane region" description="Helical" evidence="1">
    <location>
        <begin position="30"/>
        <end position="48"/>
    </location>
</feature>
<name>A0A518GFC2_9BACT</name>
<keyword evidence="1" id="KW-0472">Membrane</keyword>
<keyword evidence="3" id="KW-1185">Reference proteome</keyword>
<reference evidence="2 3" key="1">
    <citation type="submission" date="2019-02" db="EMBL/GenBank/DDBJ databases">
        <title>Deep-cultivation of Planctomycetes and their phenomic and genomic characterization uncovers novel biology.</title>
        <authorList>
            <person name="Wiegand S."/>
            <person name="Jogler M."/>
            <person name="Boedeker C."/>
            <person name="Pinto D."/>
            <person name="Vollmers J."/>
            <person name="Rivas-Marin E."/>
            <person name="Kohn T."/>
            <person name="Peeters S.H."/>
            <person name="Heuer A."/>
            <person name="Rast P."/>
            <person name="Oberbeckmann S."/>
            <person name="Bunk B."/>
            <person name="Jeske O."/>
            <person name="Meyerdierks A."/>
            <person name="Storesund J.E."/>
            <person name="Kallscheuer N."/>
            <person name="Luecker S."/>
            <person name="Lage O.M."/>
            <person name="Pohl T."/>
            <person name="Merkel B.J."/>
            <person name="Hornburger P."/>
            <person name="Mueller R.-W."/>
            <person name="Bruemmer F."/>
            <person name="Labrenz M."/>
            <person name="Spormann A.M."/>
            <person name="Op den Camp H."/>
            <person name="Overmann J."/>
            <person name="Amann R."/>
            <person name="Jetten M.S.M."/>
            <person name="Mascher T."/>
            <person name="Medema M.H."/>
            <person name="Devos D.P."/>
            <person name="Kaster A.-K."/>
            <person name="Ovreas L."/>
            <person name="Rohde M."/>
            <person name="Galperin M.Y."/>
            <person name="Jogler C."/>
        </authorList>
    </citation>
    <scope>NUCLEOTIDE SEQUENCE [LARGE SCALE GENOMIC DNA]</scope>
    <source>
        <strain evidence="2 3">Q31a</strain>
    </source>
</reference>
<dbReference type="EMBL" id="CP036298">
    <property type="protein sequence ID" value="QDV27258.1"/>
    <property type="molecule type" value="Genomic_DNA"/>
</dbReference>
<keyword evidence="1" id="KW-1133">Transmembrane helix</keyword>
<dbReference type="RefSeq" id="WP_145084386.1">
    <property type="nucleotide sequence ID" value="NZ_CP036298.1"/>
</dbReference>
<evidence type="ECO:0000313" key="3">
    <source>
        <dbReference type="Proteomes" id="UP000318017"/>
    </source>
</evidence>
<evidence type="ECO:0000256" key="1">
    <source>
        <dbReference type="SAM" id="Phobius"/>
    </source>
</evidence>
<feature type="transmembrane region" description="Helical" evidence="1">
    <location>
        <begin position="85"/>
        <end position="105"/>
    </location>
</feature>
<evidence type="ECO:0000313" key="2">
    <source>
        <dbReference type="EMBL" id="QDV27258.1"/>
    </source>
</evidence>
<protein>
    <submittedName>
        <fullName evidence="2">Uncharacterized protein</fullName>
    </submittedName>
</protein>
<dbReference type="Proteomes" id="UP000318017">
    <property type="component" value="Chromosome"/>
</dbReference>
<sequence>MNAKTEVGCGILWIGLLAAIYSYMGERVFTLATCFSLLWFTIAMVLLYRPPAVPEFVSEQGDPDEQFVIRRDVLPRLPWLERLRWSMCVASGSCLLIWLSLVLLAT</sequence>
<proteinExistence type="predicted"/>
<dbReference type="KEGG" id="ahel:Q31a_56460"/>
<dbReference type="AlphaFoldDB" id="A0A518GFC2"/>